<evidence type="ECO:0000259" key="2">
    <source>
        <dbReference type="Pfam" id="PF06580"/>
    </source>
</evidence>
<keyword evidence="1" id="KW-1133">Transmembrane helix</keyword>
<evidence type="ECO:0000313" key="4">
    <source>
        <dbReference type="Proteomes" id="UP001238179"/>
    </source>
</evidence>
<dbReference type="InterPro" id="IPR010559">
    <property type="entry name" value="Sig_transdc_His_kin_internal"/>
</dbReference>
<feature type="transmembrane region" description="Helical" evidence="1">
    <location>
        <begin position="116"/>
        <end position="136"/>
    </location>
</feature>
<sequence length="346" mass="38848">MRRNHVGTWVLLFVLAVESVHTIPLRQRYFLRLPSDHGFGWVYLYAILGPLLVGLIYVLCAPMLWTYVEDSRWRYRWNPKGILIAGSACLGMHALDYGAFYWLFKGKPPGSVWSNILFTLGILGFAGFLSTTMNGLEMARSKHRRRADETAKALLDARARLIASQVDPHAMFNILDGAGYLIDEDPELAKTMLDASADYLRKLLKVTKSDSIPLAEERALIQEYLQVQSIRLGDRLRVDWDWPVKFDGVPILPILIQPLVENAINHGIWPSKTGGILSLKSRRKGASLEITVGNTGEPMHQTQRKGATGLENVRQRLALAYGPRASCELCSRDGWTLAIITLPLEP</sequence>
<dbReference type="InterPro" id="IPR050640">
    <property type="entry name" value="Bact_2-comp_sensor_kinase"/>
</dbReference>
<organism evidence="3 4">
    <name type="scientific">Mesoterricola silvestris</name>
    <dbReference type="NCBI Taxonomy" id="2927979"/>
    <lineage>
        <taxon>Bacteria</taxon>
        <taxon>Pseudomonadati</taxon>
        <taxon>Acidobacteriota</taxon>
        <taxon>Holophagae</taxon>
        <taxon>Holophagales</taxon>
        <taxon>Holophagaceae</taxon>
        <taxon>Mesoterricola</taxon>
    </lineage>
</organism>
<reference evidence="4" key="1">
    <citation type="journal article" date="2023" name="Int. J. Syst. Evol. Microbiol.">
        <title>Mesoterricola silvestris gen. nov., sp. nov., Mesoterricola sediminis sp. nov., Geothrix oryzae sp. nov., Geothrix edaphica sp. nov., Geothrix rubra sp. nov., and Geothrix limicola sp. nov., six novel members of Acidobacteriota isolated from soils.</title>
        <authorList>
            <person name="Itoh H."/>
            <person name="Sugisawa Y."/>
            <person name="Mise K."/>
            <person name="Xu Z."/>
            <person name="Kuniyasu M."/>
            <person name="Ushijima N."/>
            <person name="Kawano K."/>
            <person name="Kobayashi E."/>
            <person name="Shiratori Y."/>
            <person name="Masuda Y."/>
            <person name="Senoo K."/>
        </authorList>
    </citation>
    <scope>NUCLEOTIDE SEQUENCE [LARGE SCALE GENOMIC DNA]</scope>
    <source>
        <strain evidence="4">W79</strain>
    </source>
</reference>
<evidence type="ECO:0000313" key="3">
    <source>
        <dbReference type="EMBL" id="BDU72408.1"/>
    </source>
</evidence>
<keyword evidence="1" id="KW-0812">Transmembrane</keyword>
<proteinExistence type="predicted"/>
<accession>A0AA48H5U6</accession>
<dbReference type="PANTHER" id="PTHR34220">
    <property type="entry name" value="SENSOR HISTIDINE KINASE YPDA"/>
    <property type="match status" value="1"/>
</dbReference>
<dbReference type="PANTHER" id="PTHR34220:SF7">
    <property type="entry name" value="SENSOR HISTIDINE KINASE YPDA"/>
    <property type="match status" value="1"/>
</dbReference>
<protein>
    <recommendedName>
        <fullName evidence="2">Signal transduction histidine kinase internal region domain-containing protein</fullName>
    </recommendedName>
</protein>
<dbReference type="RefSeq" id="WP_316415314.1">
    <property type="nucleotide sequence ID" value="NZ_AP027080.1"/>
</dbReference>
<dbReference type="EMBL" id="AP027080">
    <property type="protein sequence ID" value="BDU72408.1"/>
    <property type="molecule type" value="Genomic_DNA"/>
</dbReference>
<feature type="transmembrane region" description="Helical" evidence="1">
    <location>
        <begin position="81"/>
        <end position="104"/>
    </location>
</feature>
<dbReference type="Gene3D" id="3.30.565.10">
    <property type="entry name" value="Histidine kinase-like ATPase, C-terminal domain"/>
    <property type="match status" value="1"/>
</dbReference>
<dbReference type="Proteomes" id="UP001238179">
    <property type="component" value="Chromosome"/>
</dbReference>
<dbReference type="SUPFAM" id="SSF55874">
    <property type="entry name" value="ATPase domain of HSP90 chaperone/DNA topoisomerase II/histidine kinase"/>
    <property type="match status" value="1"/>
</dbReference>
<gene>
    <name evidence="3" type="ORF">METEAL_15820</name>
</gene>
<dbReference type="KEGG" id="msil:METEAL_15820"/>
<name>A0AA48H5U6_9BACT</name>
<keyword evidence="4" id="KW-1185">Reference proteome</keyword>
<dbReference type="InterPro" id="IPR036890">
    <property type="entry name" value="HATPase_C_sf"/>
</dbReference>
<dbReference type="GO" id="GO:0016020">
    <property type="term" value="C:membrane"/>
    <property type="evidence" value="ECO:0007669"/>
    <property type="project" value="InterPro"/>
</dbReference>
<dbReference type="AlphaFoldDB" id="A0AA48H5U6"/>
<evidence type="ECO:0000256" key="1">
    <source>
        <dbReference type="SAM" id="Phobius"/>
    </source>
</evidence>
<dbReference type="GO" id="GO:0000155">
    <property type="term" value="F:phosphorelay sensor kinase activity"/>
    <property type="evidence" value="ECO:0007669"/>
    <property type="project" value="InterPro"/>
</dbReference>
<dbReference type="Pfam" id="PF06580">
    <property type="entry name" value="His_kinase"/>
    <property type="match status" value="1"/>
</dbReference>
<feature type="domain" description="Signal transduction histidine kinase internal region" evidence="2">
    <location>
        <begin position="158"/>
        <end position="236"/>
    </location>
</feature>
<keyword evidence="1" id="KW-0472">Membrane</keyword>
<feature type="transmembrane region" description="Helical" evidence="1">
    <location>
        <begin position="38"/>
        <end position="60"/>
    </location>
</feature>